<dbReference type="Proteomes" id="UP000030460">
    <property type="component" value="Unassembled WGS sequence"/>
</dbReference>
<evidence type="ECO:0000256" key="7">
    <source>
        <dbReference type="ARBA" id="ARBA00024033"/>
    </source>
</evidence>
<dbReference type="AlphaFoldDB" id="A0A8T6ZDN3"/>
<dbReference type="Pfam" id="PF09594">
    <property type="entry name" value="GT87"/>
    <property type="match status" value="1"/>
</dbReference>
<evidence type="ECO:0000256" key="2">
    <source>
        <dbReference type="ARBA" id="ARBA00022475"/>
    </source>
</evidence>
<feature type="transmembrane region" description="Helical" evidence="8">
    <location>
        <begin position="284"/>
        <end position="307"/>
    </location>
</feature>
<organism evidence="9 10">
    <name type="scientific">Paraburkholderia sacchari</name>
    <dbReference type="NCBI Taxonomy" id="159450"/>
    <lineage>
        <taxon>Bacteria</taxon>
        <taxon>Pseudomonadati</taxon>
        <taxon>Pseudomonadota</taxon>
        <taxon>Betaproteobacteria</taxon>
        <taxon>Burkholderiales</taxon>
        <taxon>Burkholderiaceae</taxon>
        <taxon>Paraburkholderia</taxon>
    </lineage>
</organism>
<reference evidence="9" key="2">
    <citation type="submission" date="2020-04" db="EMBL/GenBank/DDBJ databases">
        <authorList>
            <person name="Alexandrino P."/>
            <person name="Mendonca T."/>
            <person name="Guaman L."/>
            <person name="Cherix J."/>
            <person name="Lozano-Sakalauskas G."/>
            <person name="Fujita A."/>
            <person name="Filho E.R."/>
            <person name="Long P."/>
            <person name="Padilla G."/>
            <person name="Taciro M.K."/>
            <person name="Gomez J.G."/>
            <person name="Silva L.F."/>
            <person name="Torres M."/>
        </authorList>
    </citation>
    <scope>NUCLEOTIDE SEQUENCE</scope>
    <source>
        <strain evidence="9">LMG 19450</strain>
    </source>
</reference>
<evidence type="ECO:0000256" key="4">
    <source>
        <dbReference type="ARBA" id="ARBA00022692"/>
    </source>
</evidence>
<evidence type="ECO:0000313" key="10">
    <source>
        <dbReference type="Proteomes" id="UP000030460"/>
    </source>
</evidence>
<sequence>MFAPERWRRTPCCPENALLTIIPQHARTAIHRTTGVYGAKKTAAVPPIRKIQRGLKKMRPLEWNATRSHSIACSWLSRERLIAYSTAILVIGVGFVVLWAVVTRGFSDTGGWSPGSDLRVFWSASHAVLHGQAAAVFDYSAFSRIVVAATGGLPKSAFIPWLYPPTFLLFVTPLALLPLPLAYVAFLAASASAYVCATVRVSGLAQGALGIATARYIVLAMPCVLVCAIFGQNGLITAALAAFAIASIDRRPVVAGICIGLLAIKPQLGILFPLVLVAARAWKVFGYAAVTAVLLALASVILCGPASLRLFAGNVGMAREFLLEHDVRFWLASPSVFASLRLMDASLIVARLAQAVVAVIAVCSAWKVWRTTGDTAMRAAALATATLIVNPYVWHYELTWLGLACAGLLATGLRRGWLAGEQPVLLLAWLLPAYEFFNQVLRLPQVGPVILLLMLLVVLRRARIERTHSITREATQ</sequence>
<comment type="caution">
    <text evidence="9">The sequence shown here is derived from an EMBL/GenBank/DDBJ whole genome shotgun (WGS) entry which is preliminary data.</text>
</comment>
<feature type="transmembrane region" description="Helical" evidence="8">
    <location>
        <begin position="216"/>
        <end position="248"/>
    </location>
</feature>
<proteinExistence type="inferred from homology"/>
<dbReference type="RefSeq" id="WP_152617161.1">
    <property type="nucleotide sequence ID" value="NZ_CADFGF010000001.1"/>
</dbReference>
<keyword evidence="2" id="KW-1003">Cell membrane</keyword>
<accession>A0A8T6ZDN3</accession>
<dbReference type="InterPro" id="IPR018584">
    <property type="entry name" value="GT87"/>
</dbReference>
<evidence type="ECO:0000256" key="1">
    <source>
        <dbReference type="ARBA" id="ARBA00004651"/>
    </source>
</evidence>
<keyword evidence="10" id="KW-1185">Reference proteome</keyword>
<feature type="transmembrane region" description="Helical" evidence="8">
    <location>
        <begin position="375"/>
        <end position="393"/>
    </location>
</feature>
<keyword evidence="3" id="KW-0808">Transferase</keyword>
<feature type="transmembrane region" description="Helical" evidence="8">
    <location>
        <begin position="167"/>
        <end position="195"/>
    </location>
</feature>
<dbReference type="EMBL" id="JTDB02000002">
    <property type="protein sequence ID" value="NLP61709.1"/>
    <property type="molecule type" value="Genomic_DNA"/>
</dbReference>
<dbReference type="GO" id="GO:0005886">
    <property type="term" value="C:plasma membrane"/>
    <property type="evidence" value="ECO:0007669"/>
    <property type="project" value="UniProtKB-SubCell"/>
</dbReference>
<gene>
    <name evidence="9" type="ORF">NH14_011130</name>
</gene>
<dbReference type="GO" id="GO:0016758">
    <property type="term" value="F:hexosyltransferase activity"/>
    <property type="evidence" value="ECO:0007669"/>
    <property type="project" value="InterPro"/>
</dbReference>
<keyword evidence="5 8" id="KW-1133">Transmembrane helix</keyword>
<dbReference type="OrthoDB" id="8962495at2"/>
<evidence type="ECO:0000313" key="9">
    <source>
        <dbReference type="EMBL" id="NLP61709.1"/>
    </source>
</evidence>
<keyword evidence="4 8" id="KW-0812">Transmembrane</keyword>
<keyword evidence="6 8" id="KW-0472">Membrane</keyword>
<comment type="similarity">
    <text evidence="7">Belongs to the glycosyltransferase 87 family.</text>
</comment>
<evidence type="ECO:0000256" key="6">
    <source>
        <dbReference type="ARBA" id="ARBA00023136"/>
    </source>
</evidence>
<feature type="transmembrane region" description="Helical" evidence="8">
    <location>
        <begin position="81"/>
        <end position="102"/>
    </location>
</feature>
<evidence type="ECO:0000256" key="8">
    <source>
        <dbReference type="SAM" id="Phobius"/>
    </source>
</evidence>
<protein>
    <submittedName>
        <fullName evidence="9">DUF2029 domain-containing protein</fullName>
    </submittedName>
</protein>
<feature type="transmembrane region" description="Helical" evidence="8">
    <location>
        <begin position="254"/>
        <end position="277"/>
    </location>
</feature>
<name>A0A8T6ZDN3_9BURK</name>
<comment type="subcellular location">
    <subcellularLocation>
        <location evidence="1">Cell membrane</location>
        <topology evidence="1">Multi-pass membrane protein</topology>
    </subcellularLocation>
</comment>
<feature type="transmembrane region" description="Helical" evidence="8">
    <location>
        <begin position="350"/>
        <end position="369"/>
    </location>
</feature>
<evidence type="ECO:0000256" key="5">
    <source>
        <dbReference type="ARBA" id="ARBA00022989"/>
    </source>
</evidence>
<evidence type="ECO:0000256" key="3">
    <source>
        <dbReference type="ARBA" id="ARBA00022679"/>
    </source>
</evidence>
<reference evidence="9" key="1">
    <citation type="journal article" date="2015" name="Genome Announc.">
        <title>Draft Genome Sequence of the Polyhydroxyalkanoate-Producing Bacterium Burkholderia sacchari LMG 19450 Isolated from Brazilian Sugarcane Plantation Soil.</title>
        <authorList>
            <person name="Alexandrino P.M."/>
            <person name="Mendonca T.T."/>
            <person name="Guaman Bautista L.P."/>
            <person name="Cherix J."/>
            <person name="Lozano-Sakalauskas G.C."/>
            <person name="Fujita A."/>
            <person name="Ramos Filho E."/>
            <person name="Long P."/>
            <person name="Padilla G."/>
            <person name="Taciro M.K."/>
            <person name="Gomez J.G."/>
            <person name="Silva L.F."/>
        </authorList>
    </citation>
    <scope>NUCLEOTIDE SEQUENCE</scope>
    <source>
        <strain evidence="9">LMG 19450</strain>
    </source>
</reference>
<feature type="transmembrane region" description="Helical" evidence="8">
    <location>
        <begin position="440"/>
        <end position="459"/>
    </location>
</feature>